<protein>
    <submittedName>
        <fullName evidence="8">Uncharacterized protein</fullName>
    </submittedName>
</protein>
<keyword evidence="5" id="KW-0175">Coiled coil</keyword>
<organism evidence="8 9">
    <name type="scientific">Papaver atlanticum</name>
    <dbReference type="NCBI Taxonomy" id="357466"/>
    <lineage>
        <taxon>Eukaryota</taxon>
        <taxon>Viridiplantae</taxon>
        <taxon>Streptophyta</taxon>
        <taxon>Embryophyta</taxon>
        <taxon>Tracheophyta</taxon>
        <taxon>Spermatophyta</taxon>
        <taxon>Magnoliopsida</taxon>
        <taxon>Ranunculales</taxon>
        <taxon>Papaveraceae</taxon>
        <taxon>Papaveroideae</taxon>
        <taxon>Papaver</taxon>
    </lineage>
</organism>
<comment type="caution">
    <text evidence="8">The sequence shown here is derived from an EMBL/GenBank/DDBJ whole genome shotgun (WGS) entry which is preliminary data.</text>
</comment>
<dbReference type="AlphaFoldDB" id="A0AAD4XP14"/>
<name>A0AAD4XP14_9MAGN</name>
<evidence type="ECO:0000256" key="4">
    <source>
        <dbReference type="ARBA" id="ARBA00022989"/>
    </source>
</evidence>
<reference evidence="8" key="1">
    <citation type="submission" date="2022-04" db="EMBL/GenBank/DDBJ databases">
        <title>A functionally conserved STORR gene fusion in Papaver species that diverged 16.8 million years ago.</title>
        <authorList>
            <person name="Catania T."/>
        </authorList>
    </citation>
    <scope>NUCLEOTIDE SEQUENCE</scope>
    <source>
        <strain evidence="8">S-188037</strain>
    </source>
</reference>
<dbReference type="Proteomes" id="UP001202328">
    <property type="component" value="Unassembled WGS sequence"/>
</dbReference>
<dbReference type="InterPro" id="IPR055282">
    <property type="entry name" value="PPI1-4"/>
</dbReference>
<evidence type="ECO:0000256" key="2">
    <source>
        <dbReference type="ARBA" id="ARBA00022475"/>
    </source>
</evidence>
<evidence type="ECO:0000256" key="6">
    <source>
        <dbReference type="ARBA" id="ARBA00023136"/>
    </source>
</evidence>
<keyword evidence="9" id="KW-1185">Reference proteome</keyword>
<comment type="subcellular location">
    <subcellularLocation>
        <location evidence="1">Cell membrane</location>
        <topology evidence="1">Single-pass membrane protein</topology>
    </subcellularLocation>
</comment>
<evidence type="ECO:0000256" key="3">
    <source>
        <dbReference type="ARBA" id="ARBA00022692"/>
    </source>
</evidence>
<evidence type="ECO:0000313" key="9">
    <source>
        <dbReference type="Proteomes" id="UP001202328"/>
    </source>
</evidence>
<gene>
    <name evidence="8" type="ORF">MKW98_023763</name>
</gene>
<keyword evidence="3" id="KW-0812">Transmembrane</keyword>
<evidence type="ECO:0000313" key="8">
    <source>
        <dbReference type="EMBL" id="KAI3928162.1"/>
    </source>
</evidence>
<comment type="similarity">
    <text evidence="7">Belongs to the plant Proton pump-interactor protein family.</text>
</comment>
<sequence>MEIVEDSIKYACLEEGGLEGEWLCLYENDTEKVIYTQGPDQLVLLSSLIMDESAGDCLKPKQIDSRCFVEYELYENSKLETKIYQVEKEIKKNNQAWVQISKAITLKQVDKADLLSLLYTSAGEELRLQEILNVKKNKIDHLNQAMVKLHTEMCPMREKSAELNYYIRSLSSRMQHGKNTLVKEKHLLTEIKQLEGMRNAVIASESKKKKFFDKRRDYVYKSFESGWDQNFRNQVKFVGVEDLGVVKKQKHLVSQRIKHMKELVKHIGNEISSLQLKLTATEQKKNGEYEHLLELKKQWENEVENFGDGYVKIKLSSLDNRHLDMDGQMRNPDDDTFSSLNLQNEDSNNLIALGCVDFKEEKEKLYEFEEPDKAIYTRNMIDRAK</sequence>
<evidence type="ECO:0000256" key="1">
    <source>
        <dbReference type="ARBA" id="ARBA00004162"/>
    </source>
</evidence>
<proteinExistence type="inferred from homology"/>
<keyword evidence="4" id="KW-1133">Transmembrane helix</keyword>
<evidence type="ECO:0000256" key="5">
    <source>
        <dbReference type="ARBA" id="ARBA00023054"/>
    </source>
</evidence>
<evidence type="ECO:0000256" key="7">
    <source>
        <dbReference type="ARBA" id="ARBA00038080"/>
    </source>
</evidence>
<keyword evidence="6" id="KW-0472">Membrane</keyword>
<accession>A0AAD4XP14</accession>
<dbReference type="PANTHER" id="PTHR32219">
    <property type="entry name" value="RNA-BINDING PROTEIN YLMH-RELATED"/>
    <property type="match status" value="1"/>
</dbReference>
<dbReference type="EMBL" id="JAJJMB010007708">
    <property type="protein sequence ID" value="KAI3928162.1"/>
    <property type="molecule type" value="Genomic_DNA"/>
</dbReference>
<keyword evidence="2" id="KW-1003">Cell membrane</keyword>
<dbReference type="PANTHER" id="PTHR32219:SF2">
    <property type="entry name" value="PROTON PUMP-INTERACTOR 1"/>
    <property type="match status" value="1"/>
</dbReference>
<dbReference type="GO" id="GO:0005886">
    <property type="term" value="C:plasma membrane"/>
    <property type="evidence" value="ECO:0007669"/>
    <property type="project" value="UniProtKB-SubCell"/>
</dbReference>